<evidence type="ECO:0000313" key="1">
    <source>
        <dbReference type="EMBL" id="DAG04889.1"/>
    </source>
</evidence>
<organism evidence="1">
    <name type="scientific">Siphoviridae sp. ctGa111</name>
    <dbReference type="NCBI Taxonomy" id="2825413"/>
    <lineage>
        <taxon>Viruses</taxon>
        <taxon>Duplodnaviria</taxon>
        <taxon>Heunggongvirae</taxon>
        <taxon>Uroviricota</taxon>
        <taxon>Caudoviricetes</taxon>
    </lineage>
</organism>
<dbReference type="EMBL" id="BK016245">
    <property type="protein sequence ID" value="DAG04889.1"/>
    <property type="molecule type" value="Genomic_DNA"/>
</dbReference>
<accession>A0A8S5VDN8</accession>
<reference evidence="1" key="1">
    <citation type="journal article" date="2021" name="Proc. Natl. Acad. Sci. U.S.A.">
        <title>A Catalog of Tens of Thousands of Viruses from Human Metagenomes Reveals Hidden Associations with Chronic Diseases.</title>
        <authorList>
            <person name="Tisza M.J."/>
            <person name="Buck C.B."/>
        </authorList>
    </citation>
    <scope>NUCLEOTIDE SEQUENCE</scope>
    <source>
        <strain evidence="1">CtGa111</strain>
    </source>
</reference>
<sequence>MGLLLGLGLLGAAFAIDGAKQAPFDRAYRRLENEWGTCTSEESKRCDALKYAVQNGLCFEDEKKPVIEWKKLRDLQWKYQLAGVSWPRESAIRDVCRLAARDRGFEYKGYLRNTLTFGYITDPKNICKLGIVD</sequence>
<proteinExistence type="predicted"/>
<protein>
    <submittedName>
        <fullName evidence="1">Uncharacterized protein</fullName>
    </submittedName>
</protein>
<name>A0A8S5VDN8_9CAUD</name>